<comment type="caution">
    <text evidence="2">The sequence shown here is derived from an EMBL/GenBank/DDBJ whole genome shotgun (WGS) entry which is preliminary data.</text>
</comment>
<reference evidence="2" key="2">
    <citation type="journal article" date="2023" name="BMC Genomics">
        <title>Pest status, molecular evolution, and epigenetic factors derived from the genome assembly of Frankliniella fusca, a thysanopteran phytovirus vector.</title>
        <authorList>
            <person name="Catto M.A."/>
            <person name="Labadie P.E."/>
            <person name="Jacobson A.L."/>
            <person name="Kennedy G.G."/>
            <person name="Srinivasan R."/>
            <person name="Hunt B.G."/>
        </authorList>
    </citation>
    <scope>NUCLEOTIDE SEQUENCE</scope>
    <source>
        <strain evidence="2">PL_HMW_Pooled</strain>
    </source>
</reference>
<organism evidence="2 3">
    <name type="scientific">Frankliniella fusca</name>
    <dbReference type="NCBI Taxonomy" id="407009"/>
    <lineage>
        <taxon>Eukaryota</taxon>
        <taxon>Metazoa</taxon>
        <taxon>Ecdysozoa</taxon>
        <taxon>Arthropoda</taxon>
        <taxon>Hexapoda</taxon>
        <taxon>Insecta</taxon>
        <taxon>Pterygota</taxon>
        <taxon>Neoptera</taxon>
        <taxon>Paraneoptera</taxon>
        <taxon>Thysanoptera</taxon>
        <taxon>Terebrantia</taxon>
        <taxon>Thripoidea</taxon>
        <taxon>Thripidae</taxon>
        <taxon>Frankliniella</taxon>
    </lineage>
</organism>
<feature type="compositionally biased region" description="Low complexity" evidence="1">
    <location>
        <begin position="486"/>
        <end position="504"/>
    </location>
</feature>
<feature type="region of interest" description="Disordered" evidence="1">
    <location>
        <begin position="530"/>
        <end position="556"/>
    </location>
</feature>
<name>A0AAE1HZA7_9NEOP</name>
<proteinExistence type="predicted"/>
<feature type="compositionally biased region" description="Basic and acidic residues" evidence="1">
    <location>
        <begin position="535"/>
        <end position="553"/>
    </location>
</feature>
<sequence length="710" mass="80123">MIVGWSEVHDERSLLFGDERLEVSWMVQLEVGQSKSSGWLDSPMIVGWSEVRDELLLLFGDERLEVSWMVQLEVGQSKSSGWLDSPMIVGWSEVHDERSLLFGDERLEVSWMVQLEVGQSKSSGWLDSPMIVGWSEVRDELLLLFGDERLEGWLDSPMIVGWSELRDERSLLFGDERLEVSWMVQLEVGQSKSSVWLDSPMIVGWSEVRDELSLLFGDERLELDGPRCADELSLLFGDESRLEVSWMVQLEVGQSKSPGWLDSPMIVGWSEVRDELSLLFGDERLEVRVELSLLFGDERLEESWMVQLEVGQSKSPGWLDSPMIVGWSEVRDELSLLFGDERLEVRDELSLLFGDESRLEVSWMVQLEVGQSKSPGWLDSPMIVGWSEVRDELSLLFGDERLEVRDELSLLFGDERLEVGWMVQLEVGQSKSSGWLDSPMIVGWSEVRDERSLLFGDERLALAGVEMAGTATIRDRSSSPLESDMESNISDSSMSSVSTSESSETLQLMEESADGSVVFRIPKEAVARAWARSQVNREKKEKATPRKRGDNSRDNATCSSVKLCESFGYRVANRSGKNVLNWCQVCDTKQPDFDSHLKKPPVKCQPQHEGVDPKRVKAYNDAQCTRGMRGPIYLQPHVAKIVSFESDHEKINAYLINLLGSVGVGVAESASAGMPVYTMKECFKYGWTSNDPLLAVTTATDQEVEEMESE</sequence>
<dbReference type="Proteomes" id="UP001219518">
    <property type="component" value="Unassembled WGS sequence"/>
</dbReference>
<feature type="region of interest" description="Disordered" evidence="1">
    <location>
        <begin position="473"/>
        <end position="504"/>
    </location>
</feature>
<reference evidence="2" key="1">
    <citation type="submission" date="2021-07" db="EMBL/GenBank/DDBJ databases">
        <authorList>
            <person name="Catto M.A."/>
            <person name="Jacobson A."/>
            <person name="Kennedy G."/>
            <person name="Labadie P."/>
            <person name="Hunt B.G."/>
            <person name="Srinivasan R."/>
        </authorList>
    </citation>
    <scope>NUCLEOTIDE SEQUENCE</scope>
    <source>
        <strain evidence="2">PL_HMW_Pooled</strain>
        <tissue evidence="2">Head</tissue>
    </source>
</reference>
<dbReference type="AlphaFoldDB" id="A0AAE1HZA7"/>
<evidence type="ECO:0000256" key="1">
    <source>
        <dbReference type="SAM" id="MobiDB-lite"/>
    </source>
</evidence>
<dbReference type="EMBL" id="JAHWGI010001412">
    <property type="protein sequence ID" value="KAK3930657.1"/>
    <property type="molecule type" value="Genomic_DNA"/>
</dbReference>
<evidence type="ECO:0000313" key="2">
    <source>
        <dbReference type="EMBL" id="KAK3930657.1"/>
    </source>
</evidence>
<protein>
    <submittedName>
        <fullName evidence="2">Thiosulfate sulfurtransferase</fullName>
    </submittedName>
</protein>
<gene>
    <name evidence="2" type="ORF">KUF71_024013</name>
</gene>
<keyword evidence="3" id="KW-1185">Reference proteome</keyword>
<accession>A0AAE1HZA7</accession>
<evidence type="ECO:0000313" key="3">
    <source>
        <dbReference type="Proteomes" id="UP001219518"/>
    </source>
</evidence>